<sequence>MVECARALAAWDGRKAVTVQDVKKAAAYALPHRQSRQPGEAQGKPLPPGAGAPPEKEDRREEKKGLPPGNHWRKGMGQAEERKDNPEEIVLSDGILPPGLAGAGGKGRGDWRGTRECRKKRGRYAGWTYPRGKELNAGDVALDATLRAAALCQPWRKKEGGFLKIEPRDFREKIRENPPQHLLVFVVDASGSMGARARMGAVKGALLSLLKEAYRKRQQVALVAFRQDRSRVLLPPTPSPERAQKYLAELATGGKTPLAEGLLQGLEVITQARRKNKALTPILILVSDGRCNWAREGQNPLEAALNAAGIYRQKGIISLVLDTEEGAFSLGLARRLAEVMGGRYVRLEEVSHRTVKHCVTCFLHEFERER</sequence>
<dbReference type="KEGG" id="tfr:BR63_10395"/>
<dbReference type="EMBL" id="CP045798">
    <property type="protein sequence ID" value="QNB46678.1"/>
    <property type="molecule type" value="Genomic_DNA"/>
</dbReference>
<dbReference type="PANTHER" id="PTHR35023">
    <property type="entry name" value="CHELATASE-RELATED"/>
    <property type="match status" value="1"/>
</dbReference>
<organism evidence="4 5">
    <name type="scientific">Thermanaerosceptrum fracticalcis</name>
    <dbReference type="NCBI Taxonomy" id="1712410"/>
    <lineage>
        <taxon>Bacteria</taxon>
        <taxon>Bacillati</taxon>
        <taxon>Bacillota</taxon>
        <taxon>Clostridia</taxon>
        <taxon>Eubacteriales</taxon>
        <taxon>Peptococcaceae</taxon>
        <taxon>Thermanaerosceptrum</taxon>
    </lineage>
</organism>
<dbReference type="RefSeq" id="WP_153801994.1">
    <property type="nucleotide sequence ID" value="NZ_CP045798.1"/>
</dbReference>
<keyword evidence="5" id="KW-1185">Reference proteome</keyword>
<dbReference type="Gene3D" id="3.40.50.410">
    <property type="entry name" value="von Willebrand factor, type A domain"/>
    <property type="match status" value="1"/>
</dbReference>
<dbReference type="CDD" id="cd01451">
    <property type="entry name" value="vWA_Magnesium_chelatase"/>
    <property type="match status" value="1"/>
</dbReference>
<accession>A0A7G6E3M4</accession>
<evidence type="ECO:0000313" key="5">
    <source>
        <dbReference type="Proteomes" id="UP000515847"/>
    </source>
</evidence>
<dbReference type="InterPro" id="IPR052989">
    <property type="entry name" value="Mg-chelatase_DI-like"/>
</dbReference>
<evidence type="ECO:0000313" key="4">
    <source>
        <dbReference type="EMBL" id="QNB46678.1"/>
    </source>
</evidence>
<dbReference type="InterPro" id="IPR041702">
    <property type="entry name" value="BchD/ChlD_VWA"/>
</dbReference>
<dbReference type="OrthoDB" id="9775079at2"/>
<comment type="similarity">
    <text evidence="1">Belongs to the Mg-chelatase subunits D/I family.</text>
</comment>
<dbReference type="Pfam" id="PF17863">
    <property type="entry name" value="AAA_lid_2"/>
    <property type="match status" value="1"/>
</dbReference>
<dbReference type="InterPro" id="IPR041628">
    <property type="entry name" value="ChlI/MoxR_AAA_lid"/>
</dbReference>
<dbReference type="SUPFAM" id="SSF53300">
    <property type="entry name" value="vWA-like"/>
    <property type="match status" value="1"/>
</dbReference>
<feature type="region of interest" description="Disordered" evidence="2">
    <location>
        <begin position="29"/>
        <end position="114"/>
    </location>
</feature>
<name>A0A7G6E3M4_THEFR</name>
<evidence type="ECO:0000256" key="1">
    <source>
        <dbReference type="ARBA" id="ARBA00005799"/>
    </source>
</evidence>
<evidence type="ECO:0000259" key="3">
    <source>
        <dbReference type="PROSITE" id="PS50234"/>
    </source>
</evidence>
<protein>
    <submittedName>
        <fullName evidence="4">VWA domain-containing protein</fullName>
    </submittedName>
</protein>
<feature type="domain" description="VWFA" evidence="3">
    <location>
        <begin position="182"/>
        <end position="366"/>
    </location>
</feature>
<dbReference type="AlphaFoldDB" id="A0A7G6E3M4"/>
<dbReference type="InterPro" id="IPR002035">
    <property type="entry name" value="VWF_A"/>
</dbReference>
<dbReference type="PROSITE" id="PS50234">
    <property type="entry name" value="VWFA"/>
    <property type="match status" value="1"/>
</dbReference>
<dbReference type="Proteomes" id="UP000515847">
    <property type="component" value="Chromosome"/>
</dbReference>
<dbReference type="Pfam" id="PF13519">
    <property type="entry name" value="VWA_2"/>
    <property type="match status" value="1"/>
</dbReference>
<dbReference type="PANTHER" id="PTHR35023:SF1">
    <property type="entry name" value="MG-PROTOPORPHYRIN IX CHELATASE"/>
    <property type="match status" value="1"/>
</dbReference>
<reference evidence="4 5" key="1">
    <citation type="journal article" date="2019" name="Front. Microbiol.">
        <title>Thermoanaerosceptrum fracticalcis gen. nov. sp. nov., a Novel Fumarate-Fermenting Microorganism From a Deep Fractured Carbonate Aquifer of the US Great Basin.</title>
        <authorList>
            <person name="Hamilton-Brehm S.D."/>
            <person name="Stewart L.E."/>
            <person name="Zavarin M."/>
            <person name="Caldwell M."/>
            <person name="Lawson P.A."/>
            <person name="Onstott T.C."/>
            <person name="Grzymski J."/>
            <person name="Neveux I."/>
            <person name="Lollar B.S."/>
            <person name="Russell C.E."/>
            <person name="Moser D.P."/>
        </authorList>
    </citation>
    <scope>NUCLEOTIDE SEQUENCE [LARGE SCALE GENOMIC DNA]</scope>
    <source>
        <strain evidence="4 5">DRI-13</strain>
    </source>
</reference>
<dbReference type="InterPro" id="IPR036465">
    <property type="entry name" value="vWFA_dom_sf"/>
</dbReference>
<feature type="compositionally biased region" description="Basic and acidic residues" evidence="2">
    <location>
        <begin position="54"/>
        <end position="65"/>
    </location>
</feature>
<proteinExistence type="inferred from homology"/>
<dbReference type="SMART" id="SM00327">
    <property type="entry name" value="VWA"/>
    <property type="match status" value="1"/>
</dbReference>
<gene>
    <name evidence="4" type="ORF">BR63_10395</name>
</gene>
<dbReference type="Gene3D" id="1.10.8.80">
    <property type="entry name" value="Magnesium chelatase subunit I, C-Terminal domain"/>
    <property type="match status" value="1"/>
</dbReference>
<evidence type="ECO:0000256" key="2">
    <source>
        <dbReference type="SAM" id="MobiDB-lite"/>
    </source>
</evidence>